<reference evidence="2 3" key="1">
    <citation type="submission" date="2018-06" db="EMBL/GenBank/DDBJ databases">
        <title>Genomic Encyclopedia of Archaeal and Bacterial Type Strains, Phase II (KMG-II): from individual species to whole genera.</title>
        <authorList>
            <person name="Goeker M."/>
        </authorList>
    </citation>
    <scope>NUCLEOTIDE SEQUENCE [LARGE SCALE GENOMIC DNA]</scope>
    <source>
        <strain evidence="2 3">DSM 29821</strain>
    </source>
</reference>
<dbReference type="NCBIfam" id="TIGR01764">
    <property type="entry name" value="excise"/>
    <property type="match status" value="1"/>
</dbReference>
<accession>A0A327W634</accession>
<dbReference type="InterPro" id="IPR010093">
    <property type="entry name" value="SinI_DNA-bd"/>
</dbReference>
<dbReference type="GO" id="GO:0003677">
    <property type="term" value="F:DNA binding"/>
    <property type="evidence" value="ECO:0007669"/>
    <property type="project" value="InterPro"/>
</dbReference>
<evidence type="ECO:0000313" key="3">
    <source>
        <dbReference type="Proteomes" id="UP000249819"/>
    </source>
</evidence>
<feature type="domain" description="Helix-turn-helix" evidence="1">
    <location>
        <begin position="44"/>
        <end position="90"/>
    </location>
</feature>
<protein>
    <submittedName>
        <fullName evidence="2">Excisionase family DNA binding protein</fullName>
    </submittedName>
</protein>
<dbReference type="EMBL" id="QLMA01000002">
    <property type="protein sequence ID" value="RAJ85865.1"/>
    <property type="molecule type" value="Genomic_DNA"/>
</dbReference>
<dbReference type="Proteomes" id="UP000249819">
    <property type="component" value="Unassembled WGS sequence"/>
</dbReference>
<gene>
    <name evidence="2" type="ORF">CLV59_102571</name>
</gene>
<sequence length="102" mass="11698">MKNDFVLTPIPLEQLRLMIAETVTCELSRHLEQAAITKINDELITRKEAAALLGISLPTLLEFTKTGKVTGYRIGTRVRYKRTEIIDSLKQIQVAKYLRRLQ</sequence>
<dbReference type="InterPro" id="IPR009061">
    <property type="entry name" value="DNA-bd_dom_put_sf"/>
</dbReference>
<name>A0A327W634_9BACT</name>
<keyword evidence="3" id="KW-1185">Reference proteome</keyword>
<dbReference type="Pfam" id="PF12728">
    <property type="entry name" value="HTH_17"/>
    <property type="match status" value="1"/>
</dbReference>
<dbReference type="SUPFAM" id="SSF46955">
    <property type="entry name" value="Putative DNA-binding domain"/>
    <property type="match status" value="1"/>
</dbReference>
<dbReference type="InterPro" id="IPR041657">
    <property type="entry name" value="HTH_17"/>
</dbReference>
<evidence type="ECO:0000259" key="1">
    <source>
        <dbReference type="Pfam" id="PF12728"/>
    </source>
</evidence>
<dbReference type="AlphaFoldDB" id="A0A327W634"/>
<evidence type="ECO:0000313" key="2">
    <source>
        <dbReference type="EMBL" id="RAJ85865.1"/>
    </source>
</evidence>
<organism evidence="2 3">
    <name type="scientific">Chitinophaga dinghuensis</name>
    <dbReference type="NCBI Taxonomy" id="1539050"/>
    <lineage>
        <taxon>Bacteria</taxon>
        <taxon>Pseudomonadati</taxon>
        <taxon>Bacteroidota</taxon>
        <taxon>Chitinophagia</taxon>
        <taxon>Chitinophagales</taxon>
        <taxon>Chitinophagaceae</taxon>
        <taxon>Chitinophaga</taxon>
    </lineage>
</organism>
<proteinExistence type="predicted"/>
<comment type="caution">
    <text evidence="2">The sequence shown here is derived from an EMBL/GenBank/DDBJ whole genome shotgun (WGS) entry which is preliminary data.</text>
</comment>